<dbReference type="Proteomes" id="UP000238479">
    <property type="component" value="Chromosome 4"/>
</dbReference>
<dbReference type="AlphaFoldDB" id="A0A2P6QRQ3"/>
<sequence length="134" mass="15090">MPTKVLHITTRKSPCREGSFLVHFFEIVPARRSSFGEFVFGRLQASDLVSTPLIGLFVASTLQSVLSVVQEKGVKATLLGLFMSFIKLVPGVKKYIDGEKQKVVDNFSLVVTLREKIGELNCLARGWEREFWNK</sequence>
<keyword evidence="1" id="KW-0456">Lyase</keyword>
<dbReference type="EMBL" id="PDCK01000042">
    <property type="protein sequence ID" value="PRQ36860.1"/>
    <property type="molecule type" value="Genomic_DNA"/>
</dbReference>
<name>A0A2P6QRQ3_ROSCH</name>
<dbReference type="Gramene" id="PRQ36860">
    <property type="protein sequence ID" value="PRQ36860"/>
    <property type="gene ID" value="RchiOBHm_Chr4g0396231"/>
</dbReference>
<protein>
    <submittedName>
        <fullName evidence="1">Putative sphinganine-1-phosphate aldolase</fullName>
        <ecNumber evidence="1">4.1.2.27</ecNumber>
    </submittedName>
</protein>
<comment type="caution">
    <text evidence="1">The sequence shown here is derived from an EMBL/GenBank/DDBJ whole genome shotgun (WGS) entry which is preliminary data.</text>
</comment>
<dbReference type="EC" id="4.1.2.27" evidence="1"/>
<accession>A0A2P6QRQ3</accession>
<evidence type="ECO:0000313" key="2">
    <source>
        <dbReference type="Proteomes" id="UP000238479"/>
    </source>
</evidence>
<organism evidence="1 2">
    <name type="scientific">Rosa chinensis</name>
    <name type="common">China rose</name>
    <dbReference type="NCBI Taxonomy" id="74649"/>
    <lineage>
        <taxon>Eukaryota</taxon>
        <taxon>Viridiplantae</taxon>
        <taxon>Streptophyta</taxon>
        <taxon>Embryophyta</taxon>
        <taxon>Tracheophyta</taxon>
        <taxon>Spermatophyta</taxon>
        <taxon>Magnoliopsida</taxon>
        <taxon>eudicotyledons</taxon>
        <taxon>Gunneridae</taxon>
        <taxon>Pentapetalae</taxon>
        <taxon>rosids</taxon>
        <taxon>fabids</taxon>
        <taxon>Rosales</taxon>
        <taxon>Rosaceae</taxon>
        <taxon>Rosoideae</taxon>
        <taxon>Rosoideae incertae sedis</taxon>
        <taxon>Rosa</taxon>
    </lineage>
</organism>
<dbReference type="GO" id="GO:0008117">
    <property type="term" value="F:sphinganine-1-phosphate aldolase activity"/>
    <property type="evidence" value="ECO:0007669"/>
    <property type="project" value="UniProtKB-EC"/>
</dbReference>
<proteinExistence type="predicted"/>
<evidence type="ECO:0000313" key="1">
    <source>
        <dbReference type="EMBL" id="PRQ36860.1"/>
    </source>
</evidence>
<keyword evidence="2" id="KW-1185">Reference proteome</keyword>
<gene>
    <name evidence="1" type="ORF">RchiOBHm_Chr4g0396231</name>
</gene>
<reference evidence="1 2" key="1">
    <citation type="journal article" date="2018" name="Nat. Genet.">
        <title>The Rosa genome provides new insights in the design of modern roses.</title>
        <authorList>
            <person name="Bendahmane M."/>
        </authorList>
    </citation>
    <scope>NUCLEOTIDE SEQUENCE [LARGE SCALE GENOMIC DNA]</scope>
    <source>
        <strain evidence="2">cv. Old Blush</strain>
    </source>
</reference>
<dbReference type="STRING" id="74649.A0A2P6QRQ3"/>